<dbReference type="Proteomes" id="UP000027456">
    <property type="component" value="Unassembled WGS sequence"/>
</dbReference>
<evidence type="ECO:0000313" key="2">
    <source>
        <dbReference type="Proteomes" id="UP000027456"/>
    </source>
</evidence>
<reference evidence="1 2" key="1">
    <citation type="submission" date="2013-12" db="EMBL/GenBank/DDBJ databases">
        <authorList>
            <person name="Cubeta M."/>
            <person name="Pakala S."/>
            <person name="Fedorova N."/>
            <person name="Thomas E."/>
            <person name="Dean R."/>
            <person name="Jabaji S."/>
            <person name="Neate S."/>
            <person name="Toda T."/>
            <person name="Tavantzis S."/>
            <person name="Vilgalys R."/>
            <person name="Bharathan N."/>
            <person name="Pakala S."/>
            <person name="Losada L.S."/>
            <person name="Zafar N."/>
            <person name="Nierman W."/>
        </authorList>
    </citation>
    <scope>NUCLEOTIDE SEQUENCE [LARGE SCALE GENOMIC DNA]</scope>
    <source>
        <strain evidence="1 2">123E</strain>
    </source>
</reference>
<protein>
    <submittedName>
        <fullName evidence="1">Uncharacterized protein</fullName>
    </submittedName>
</protein>
<accession>A0A074RZU0</accession>
<dbReference type="EMBL" id="AZST01000220">
    <property type="protein sequence ID" value="KEP50800.1"/>
    <property type="molecule type" value="Genomic_DNA"/>
</dbReference>
<evidence type="ECO:0000313" key="1">
    <source>
        <dbReference type="EMBL" id="KEP50800.1"/>
    </source>
</evidence>
<keyword evidence="2" id="KW-1185">Reference proteome</keyword>
<name>A0A074RZU0_9AGAM</name>
<dbReference type="HOGENOM" id="CLU_1687676_0_0_1"/>
<proteinExistence type="predicted"/>
<sequence length="156" mass="18015">MGIKTRYRVDDEHLLHFTCYTFTWVVHRPPLLLHLVQSRQTSGQPNLRYLIASSLRQGSCPMTQQGTLSDVDAEEVARPPEPYQTCLFGSFHVLPWEEPAVGGHRLESWDWWVFHIGAWALQTQERDSSDALRTLVAPTTVAQRARQLLPWPFQHI</sequence>
<organism evidence="1 2">
    <name type="scientific">Rhizoctonia solani 123E</name>
    <dbReference type="NCBI Taxonomy" id="1423351"/>
    <lineage>
        <taxon>Eukaryota</taxon>
        <taxon>Fungi</taxon>
        <taxon>Dikarya</taxon>
        <taxon>Basidiomycota</taxon>
        <taxon>Agaricomycotina</taxon>
        <taxon>Agaricomycetes</taxon>
        <taxon>Cantharellales</taxon>
        <taxon>Ceratobasidiaceae</taxon>
        <taxon>Rhizoctonia</taxon>
    </lineage>
</organism>
<comment type="caution">
    <text evidence="1">The sequence shown here is derived from an EMBL/GenBank/DDBJ whole genome shotgun (WGS) entry which is preliminary data.</text>
</comment>
<dbReference type="AlphaFoldDB" id="A0A074RZU0"/>
<gene>
    <name evidence="1" type="ORF">V565_073200</name>
</gene>